<evidence type="ECO:0000313" key="4">
    <source>
        <dbReference type="EMBL" id="SHH69057.1"/>
    </source>
</evidence>
<dbReference type="InterPro" id="IPR000182">
    <property type="entry name" value="GNAT_dom"/>
</dbReference>
<evidence type="ECO:0000313" key="5">
    <source>
        <dbReference type="Proteomes" id="UP000184526"/>
    </source>
</evidence>
<sequence length="154" mass="17986">MSKVVVHEMQYYGDEVNSDIELVNYSEKDYENYRKICCDCFRRLSLSTGLDPDEFYTKEEMNKKKDNVFIMFINEEMIGSVEIYDNTIDHLFVNEKYQNKGYGTKLLSFAISSLQKLGQKELRLLVADLNENAVSLYLKNGFKIVNTIVDTWGE</sequence>
<dbReference type="PANTHER" id="PTHR42919:SF8">
    <property type="entry name" value="N-ALPHA-ACETYLTRANSFERASE 50"/>
    <property type="match status" value="1"/>
</dbReference>
<dbReference type="SUPFAM" id="SSF55729">
    <property type="entry name" value="Acyl-CoA N-acyltransferases (Nat)"/>
    <property type="match status" value="1"/>
</dbReference>
<keyword evidence="1 4" id="KW-0808">Transferase</keyword>
<dbReference type="CDD" id="cd04301">
    <property type="entry name" value="NAT_SF"/>
    <property type="match status" value="1"/>
</dbReference>
<evidence type="ECO:0000259" key="3">
    <source>
        <dbReference type="PROSITE" id="PS51186"/>
    </source>
</evidence>
<dbReference type="STRING" id="1121306.SAMN02745196_01048"/>
<keyword evidence="5" id="KW-1185">Reference proteome</keyword>
<dbReference type="Gene3D" id="3.40.630.30">
    <property type="match status" value="1"/>
</dbReference>
<organism evidence="4 5">
    <name type="scientific">Clostridium collagenovorans DSM 3089</name>
    <dbReference type="NCBI Taxonomy" id="1121306"/>
    <lineage>
        <taxon>Bacteria</taxon>
        <taxon>Bacillati</taxon>
        <taxon>Bacillota</taxon>
        <taxon>Clostridia</taxon>
        <taxon>Eubacteriales</taxon>
        <taxon>Clostridiaceae</taxon>
        <taxon>Clostridium</taxon>
    </lineage>
</organism>
<dbReference type="Pfam" id="PF00583">
    <property type="entry name" value="Acetyltransf_1"/>
    <property type="match status" value="1"/>
</dbReference>
<dbReference type="InterPro" id="IPR051556">
    <property type="entry name" value="N-term/lysine_N-AcTrnsfr"/>
</dbReference>
<dbReference type="AlphaFoldDB" id="A0A1M5V180"/>
<evidence type="ECO:0000256" key="1">
    <source>
        <dbReference type="ARBA" id="ARBA00022679"/>
    </source>
</evidence>
<dbReference type="InterPro" id="IPR016181">
    <property type="entry name" value="Acyl_CoA_acyltransferase"/>
</dbReference>
<name>A0A1M5V180_9CLOT</name>
<dbReference type="Proteomes" id="UP000184526">
    <property type="component" value="Unassembled WGS sequence"/>
</dbReference>
<proteinExistence type="predicted"/>
<dbReference type="PROSITE" id="PS51186">
    <property type="entry name" value="GNAT"/>
    <property type="match status" value="1"/>
</dbReference>
<evidence type="ECO:0000256" key="2">
    <source>
        <dbReference type="ARBA" id="ARBA00023315"/>
    </source>
</evidence>
<reference evidence="4 5" key="1">
    <citation type="submission" date="2016-11" db="EMBL/GenBank/DDBJ databases">
        <authorList>
            <person name="Jaros S."/>
            <person name="Januszkiewicz K."/>
            <person name="Wedrychowicz H."/>
        </authorList>
    </citation>
    <scope>NUCLEOTIDE SEQUENCE [LARGE SCALE GENOMIC DNA]</scope>
    <source>
        <strain evidence="4 5">DSM 3089</strain>
    </source>
</reference>
<dbReference type="GO" id="GO:0016747">
    <property type="term" value="F:acyltransferase activity, transferring groups other than amino-acyl groups"/>
    <property type="evidence" value="ECO:0007669"/>
    <property type="project" value="InterPro"/>
</dbReference>
<keyword evidence="2" id="KW-0012">Acyltransferase</keyword>
<gene>
    <name evidence="4" type="ORF">SAMN02745196_01048</name>
</gene>
<feature type="domain" description="N-acetyltransferase" evidence="3">
    <location>
        <begin position="20"/>
        <end position="154"/>
    </location>
</feature>
<accession>A0A1M5V180</accession>
<dbReference type="EMBL" id="FQXP01000004">
    <property type="protein sequence ID" value="SHH69057.1"/>
    <property type="molecule type" value="Genomic_DNA"/>
</dbReference>
<protein>
    <submittedName>
        <fullName evidence="4">Acetyltransferase (GNAT) domain-containing protein</fullName>
    </submittedName>
</protein>
<dbReference type="RefSeq" id="WP_072830799.1">
    <property type="nucleotide sequence ID" value="NZ_FQXP01000004.1"/>
</dbReference>
<dbReference type="OrthoDB" id="95438at2"/>
<dbReference type="PANTHER" id="PTHR42919">
    <property type="entry name" value="N-ALPHA-ACETYLTRANSFERASE"/>
    <property type="match status" value="1"/>
</dbReference>